<protein>
    <submittedName>
        <fullName evidence="1">Uncharacterized protein</fullName>
    </submittedName>
</protein>
<proteinExistence type="predicted"/>
<dbReference type="AlphaFoldDB" id="A0A1G7WTZ4"/>
<reference evidence="2" key="1">
    <citation type="submission" date="2016-10" db="EMBL/GenBank/DDBJ databases">
        <authorList>
            <person name="Varghese N."/>
            <person name="Submissions S."/>
        </authorList>
    </citation>
    <scope>NUCLEOTIDE SEQUENCE [LARGE SCALE GENOMIC DNA]</scope>
    <source>
        <strain evidence="2">CGMCC 1.2747</strain>
    </source>
</reference>
<dbReference type="EMBL" id="FNDB01000002">
    <property type="protein sequence ID" value="SDG75412.1"/>
    <property type="molecule type" value="Genomic_DNA"/>
</dbReference>
<gene>
    <name evidence="1" type="ORF">SAMN04488062_10229</name>
</gene>
<dbReference type="Proteomes" id="UP000199274">
    <property type="component" value="Unassembled WGS sequence"/>
</dbReference>
<dbReference type="OrthoDB" id="1452598at2"/>
<accession>A0A1G7WTZ4</accession>
<name>A0A1G7WTZ4_9FLAO</name>
<keyword evidence="2" id="KW-1185">Reference proteome</keyword>
<dbReference type="STRING" id="178355.SAMN04488062_10229"/>
<dbReference type="RefSeq" id="WP_091254718.1">
    <property type="nucleotide sequence ID" value="NZ_FNDB01000002.1"/>
</dbReference>
<organism evidence="1 2">
    <name type="scientific">Flavobacterium omnivorum</name>
    <dbReference type="NCBI Taxonomy" id="178355"/>
    <lineage>
        <taxon>Bacteria</taxon>
        <taxon>Pseudomonadati</taxon>
        <taxon>Bacteroidota</taxon>
        <taxon>Flavobacteriia</taxon>
        <taxon>Flavobacteriales</taxon>
        <taxon>Flavobacteriaceae</taxon>
        <taxon>Flavobacterium</taxon>
    </lineage>
</organism>
<evidence type="ECO:0000313" key="2">
    <source>
        <dbReference type="Proteomes" id="UP000199274"/>
    </source>
</evidence>
<evidence type="ECO:0000313" key="1">
    <source>
        <dbReference type="EMBL" id="SDG75412.1"/>
    </source>
</evidence>
<sequence length="72" mass="7703">MKKNVKVAKNSEEKKTVSDAFKSFEDNQLDLYSAIFAGRVASCAVVAVSSLSTGEAIASAYDKHDTFLKAAV</sequence>